<protein>
    <submittedName>
        <fullName evidence="1">Glycosyltransferase family 2 protein</fullName>
    </submittedName>
</protein>
<organism evidence="1 2">
    <name type="scientific">Spiribacter salilacus</name>
    <dbReference type="NCBI Taxonomy" id="2664894"/>
    <lineage>
        <taxon>Bacteria</taxon>
        <taxon>Pseudomonadati</taxon>
        <taxon>Pseudomonadota</taxon>
        <taxon>Gammaproteobacteria</taxon>
        <taxon>Chromatiales</taxon>
        <taxon>Ectothiorhodospiraceae</taxon>
        <taxon>Spiribacter</taxon>
    </lineage>
</organism>
<sequence length="323" mass="37060">MTSTFTPLAPLQTAVLFLVFNRPDTTTRVFEAIRQAKPPRLYVAADGPREGREGEAERVAKVREIATAVDWPCEVKTLFREENLGCKYAVSGAITWFFEQEEQGIILEDDCLPHPDFFSFCETLLARYADDERVSVITGNNFQHGQRRGEASYYFSKYNHCWGWASWRRAWRHYQGDLPFWPAWSASDTWQRHTPDTVERRYWEKIFDRVRAGQIDSWGYPWTASVWFHGGLTATPNVNLVSNIGFGPDSTHTASANSPLAGMATSAIGELTHPASITRDQAADRYVFDHTFDGKNQRFPWSLLRLPRRTGGFVYRKLKRSFA</sequence>
<gene>
    <name evidence="1" type="ORF">GH984_10220</name>
</gene>
<reference evidence="1 2" key="1">
    <citation type="submission" date="2019-11" db="EMBL/GenBank/DDBJ databases">
        <authorList>
            <person name="Zhang X.Y."/>
        </authorList>
    </citation>
    <scope>NUCLEOTIDE SEQUENCE [LARGE SCALE GENOMIC DNA]</scope>
    <source>
        <strain evidence="1 2">C176</strain>
    </source>
</reference>
<dbReference type="GO" id="GO:0016740">
    <property type="term" value="F:transferase activity"/>
    <property type="evidence" value="ECO:0007669"/>
    <property type="project" value="UniProtKB-KW"/>
</dbReference>
<dbReference type="RefSeq" id="WP_153720118.1">
    <property type="nucleotide sequence ID" value="NZ_WJPP01000005.1"/>
</dbReference>
<dbReference type="CDD" id="cd00761">
    <property type="entry name" value="Glyco_tranf_GTA_type"/>
    <property type="match status" value="1"/>
</dbReference>
<dbReference type="Proteomes" id="UP000433788">
    <property type="component" value="Unassembled WGS sequence"/>
</dbReference>
<keyword evidence="2" id="KW-1185">Reference proteome</keyword>
<comment type="caution">
    <text evidence="1">The sequence shown here is derived from an EMBL/GenBank/DDBJ whole genome shotgun (WGS) entry which is preliminary data.</text>
</comment>
<dbReference type="AlphaFoldDB" id="A0A6N7QRA6"/>
<dbReference type="SUPFAM" id="SSF53448">
    <property type="entry name" value="Nucleotide-diphospho-sugar transferases"/>
    <property type="match status" value="1"/>
</dbReference>
<keyword evidence="1" id="KW-0808">Transferase</keyword>
<dbReference type="Gene3D" id="3.90.550.10">
    <property type="entry name" value="Spore Coat Polysaccharide Biosynthesis Protein SpsA, Chain A"/>
    <property type="match status" value="1"/>
</dbReference>
<dbReference type="EMBL" id="WJPP01000005">
    <property type="protein sequence ID" value="MRH79075.1"/>
    <property type="molecule type" value="Genomic_DNA"/>
</dbReference>
<name>A0A6N7QRA6_9GAMM</name>
<evidence type="ECO:0000313" key="2">
    <source>
        <dbReference type="Proteomes" id="UP000433788"/>
    </source>
</evidence>
<dbReference type="InterPro" id="IPR029044">
    <property type="entry name" value="Nucleotide-diphossugar_trans"/>
</dbReference>
<proteinExistence type="predicted"/>
<accession>A0A6N7QRA6</accession>
<evidence type="ECO:0000313" key="1">
    <source>
        <dbReference type="EMBL" id="MRH79075.1"/>
    </source>
</evidence>